<evidence type="ECO:0000313" key="3">
    <source>
        <dbReference type="EMBL" id="MVN88134.1"/>
    </source>
</evidence>
<gene>
    <name evidence="3" type="ORF">GO986_15380</name>
</gene>
<evidence type="ECO:0000256" key="1">
    <source>
        <dbReference type="ARBA" id="ARBA00007689"/>
    </source>
</evidence>
<name>A0A7C9HSW1_9DEIO</name>
<evidence type="ECO:0000259" key="2">
    <source>
        <dbReference type="Pfam" id="PF03795"/>
    </source>
</evidence>
<comment type="caution">
    <text evidence="3">The sequence shown here is derived from an EMBL/GenBank/DDBJ whole genome shotgun (WGS) entry which is preliminary data.</text>
</comment>
<dbReference type="EMBL" id="WQLB01000023">
    <property type="protein sequence ID" value="MVN88134.1"/>
    <property type="molecule type" value="Genomic_DNA"/>
</dbReference>
<dbReference type="InterPro" id="IPR005545">
    <property type="entry name" value="YCII"/>
</dbReference>
<dbReference type="Pfam" id="PF03795">
    <property type="entry name" value="YCII"/>
    <property type="match status" value="1"/>
</dbReference>
<dbReference type="Gene3D" id="3.30.70.1060">
    <property type="entry name" value="Dimeric alpha+beta barrel"/>
    <property type="match status" value="1"/>
</dbReference>
<dbReference type="SUPFAM" id="SSF54909">
    <property type="entry name" value="Dimeric alpha+beta barrel"/>
    <property type="match status" value="1"/>
</dbReference>
<dbReference type="Proteomes" id="UP000483286">
    <property type="component" value="Unassembled WGS sequence"/>
</dbReference>
<dbReference type="PANTHER" id="PTHR37828:SF1">
    <property type="entry name" value="YCII-RELATED DOMAIN-CONTAINING PROTEIN"/>
    <property type="match status" value="1"/>
</dbReference>
<evidence type="ECO:0000313" key="4">
    <source>
        <dbReference type="Proteomes" id="UP000483286"/>
    </source>
</evidence>
<keyword evidence="4" id="KW-1185">Reference proteome</keyword>
<comment type="similarity">
    <text evidence="1">Belongs to the YciI family.</text>
</comment>
<dbReference type="PANTHER" id="PTHR37828">
    <property type="entry name" value="GSR2449 PROTEIN"/>
    <property type="match status" value="1"/>
</dbReference>
<accession>A0A7C9HSW1</accession>
<dbReference type="InterPro" id="IPR011008">
    <property type="entry name" value="Dimeric_a/b-barrel"/>
</dbReference>
<dbReference type="RefSeq" id="WP_157460191.1">
    <property type="nucleotide sequence ID" value="NZ_WQLB01000023.1"/>
</dbReference>
<sequence>MFVVLLQYIQPLSAVEPLLEAHRAFLEQHYATGHFVASGAQVPRTGGVILVRGLSREALDSVLAEDPFAQADLAAYEVIEFRPARVAAGAEAFFASEADH</sequence>
<feature type="domain" description="YCII-related" evidence="2">
    <location>
        <begin position="1"/>
        <end position="82"/>
    </location>
</feature>
<organism evidence="3 4">
    <name type="scientific">Deinococcus arboris</name>
    <dbReference type="NCBI Taxonomy" id="2682977"/>
    <lineage>
        <taxon>Bacteria</taxon>
        <taxon>Thermotogati</taxon>
        <taxon>Deinococcota</taxon>
        <taxon>Deinococci</taxon>
        <taxon>Deinococcales</taxon>
        <taxon>Deinococcaceae</taxon>
        <taxon>Deinococcus</taxon>
    </lineage>
</organism>
<protein>
    <recommendedName>
        <fullName evidence="2">YCII-related domain-containing protein</fullName>
    </recommendedName>
</protein>
<dbReference type="AlphaFoldDB" id="A0A7C9HSW1"/>
<reference evidence="3 4" key="1">
    <citation type="submission" date="2019-12" db="EMBL/GenBank/DDBJ databases">
        <title>Deinococcus sp. HMF7620 Genome sequencing and assembly.</title>
        <authorList>
            <person name="Kang H."/>
            <person name="Kim H."/>
            <person name="Joh K."/>
        </authorList>
    </citation>
    <scope>NUCLEOTIDE SEQUENCE [LARGE SCALE GENOMIC DNA]</scope>
    <source>
        <strain evidence="3 4">HMF7620</strain>
    </source>
</reference>
<proteinExistence type="inferred from homology"/>